<organism evidence="3 4">
    <name type="scientific">Macrostomum lignano</name>
    <dbReference type="NCBI Taxonomy" id="282301"/>
    <lineage>
        <taxon>Eukaryota</taxon>
        <taxon>Metazoa</taxon>
        <taxon>Spiralia</taxon>
        <taxon>Lophotrochozoa</taxon>
        <taxon>Platyhelminthes</taxon>
        <taxon>Rhabditophora</taxon>
        <taxon>Macrostomorpha</taxon>
        <taxon>Macrostomida</taxon>
        <taxon>Macrostomidae</taxon>
        <taxon>Macrostomum</taxon>
    </lineage>
</organism>
<accession>A0A1I8FM06</accession>
<reference evidence="4" key="1">
    <citation type="submission" date="2016-11" db="UniProtKB">
        <authorList>
            <consortium name="WormBaseParasite"/>
        </authorList>
    </citation>
    <scope>IDENTIFICATION</scope>
</reference>
<protein>
    <submittedName>
        <fullName evidence="4">PDZ domain-containing protein</fullName>
    </submittedName>
</protein>
<dbReference type="InterPro" id="IPR001478">
    <property type="entry name" value="PDZ"/>
</dbReference>
<sequence length="332" mass="36825">PTASSSSSRRQQSCAYSTPKLWHHLEPGGYRACFREQQRPPCASLLSRYAKDRHGHSLNVVIVASNDGGQRRLLVVAHFCGPQRLTHRQEHAAGLGAAAGLRVRHRRVVQPSTGETRLAILQPPATSSHARQASDLSQLTIDTGTSGDNVSLRMATTPPRRHARTDVRCSLSRRQKRRRRCDQEEAKMREEEELPPIPSALERTLKLRKSGFEELGLVIARGEKGTNGLRVTEVLRRAARPLAAAPSSTGDYVTAVNSESLRRVRCGRRWPTLGLALPVRAALELSDISVSSTSPRRTRKCIYNRCSSPDRKPKKFSAKPAEAATVAKIWRF</sequence>
<dbReference type="AlphaFoldDB" id="A0A1I8FM06"/>
<evidence type="ECO:0000259" key="2">
    <source>
        <dbReference type="PROSITE" id="PS50106"/>
    </source>
</evidence>
<feature type="domain" description="PDZ" evidence="2">
    <location>
        <begin position="204"/>
        <end position="262"/>
    </location>
</feature>
<feature type="compositionally biased region" description="Polar residues" evidence="1">
    <location>
        <begin position="124"/>
        <end position="149"/>
    </location>
</feature>
<evidence type="ECO:0000313" key="4">
    <source>
        <dbReference type="WBParaSite" id="maker-unitig_4047-snap-gene-0.1-mRNA-1"/>
    </source>
</evidence>
<dbReference type="Proteomes" id="UP000095280">
    <property type="component" value="Unplaced"/>
</dbReference>
<name>A0A1I8FM06_9PLAT</name>
<feature type="region of interest" description="Disordered" evidence="1">
    <location>
        <begin position="124"/>
        <end position="197"/>
    </location>
</feature>
<evidence type="ECO:0000256" key="1">
    <source>
        <dbReference type="SAM" id="MobiDB-lite"/>
    </source>
</evidence>
<feature type="compositionally biased region" description="Basic and acidic residues" evidence="1">
    <location>
        <begin position="181"/>
        <end position="190"/>
    </location>
</feature>
<evidence type="ECO:0000313" key="3">
    <source>
        <dbReference type="Proteomes" id="UP000095280"/>
    </source>
</evidence>
<feature type="compositionally biased region" description="Basic residues" evidence="1">
    <location>
        <begin position="171"/>
        <end position="180"/>
    </location>
</feature>
<proteinExistence type="predicted"/>
<keyword evidence="3" id="KW-1185">Reference proteome</keyword>
<dbReference type="WBParaSite" id="maker-unitig_4047-snap-gene-0.1-mRNA-1">
    <property type="protein sequence ID" value="maker-unitig_4047-snap-gene-0.1-mRNA-1"/>
    <property type="gene ID" value="maker-unitig_4047-snap-gene-0.1"/>
</dbReference>
<dbReference type="PROSITE" id="PS50106">
    <property type="entry name" value="PDZ"/>
    <property type="match status" value="1"/>
</dbReference>